<evidence type="ECO:0000256" key="3">
    <source>
        <dbReference type="ARBA" id="ARBA00022454"/>
    </source>
</evidence>
<evidence type="ECO:0000256" key="7">
    <source>
        <dbReference type="ARBA" id="ARBA00023242"/>
    </source>
</evidence>
<organism evidence="12 13">
    <name type="scientific">Exophiala mesophila</name>
    <name type="common">Black yeast-like fungus</name>
    <dbReference type="NCBI Taxonomy" id="212818"/>
    <lineage>
        <taxon>Eukaryota</taxon>
        <taxon>Fungi</taxon>
        <taxon>Dikarya</taxon>
        <taxon>Ascomycota</taxon>
        <taxon>Pezizomycotina</taxon>
        <taxon>Eurotiomycetes</taxon>
        <taxon>Chaetothyriomycetidae</taxon>
        <taxon>Chaetothyriales</taxon>
        <taxon>Herpotrichiellaceae</taxon>
        <taxon>Exophiala</taxon>
    </lineage>
</organism>
<dbReference type="PANTHER" id="PTHR15459">
    <property type="entry name" value="POLYAMINE-MODULATED FACTOR 1"/>
    <property type="match status" value="1"/>
</dbReference>
<accession>A0A0D1Z4K0</accession>
<dbReference type="OrthoDB" id="18453at2759"/>
<evidence type="ECO:0000256" key="8">
    <source>
        <dbReference type="ARBA" id="ARBA00023306"/>
    </source>
</evidence>
<dbReference type="GeneID" id="27324942"/>
<keyword evidence="13" id="KW-1185">Reference proteome</keyword>
<name>A0A0D1Z4K0_EXOME</name>
<keyword evidence="5" id="KW-0498">Mitosis</keyword>
<keyword evidence="9" id="KW-0137">Centromere</keyword>
<evidence type="ECO:0000256" key="6">
    <source>
        <dbReference type="ARBA" id="ARBA00022838"/>
    </source>
</evidence>
<evidence type="ECO:0000256" key="10">
    <source>
        <dbReference type="SAM" id="Coils"/>
    </source>
</evidence>
<dbReference type="AlphaFoldDB" id="A0A0D1Z4K0"/>
<reference evidence="12 13" key="1">
    <citation type="submission" date="2015-01" db="EMBL/GenBank/DDBJ databases">
        <title>The Genome Sequence of Exophiala mesophila CBS40295.</title>
        <authorList>
            <consortium name="The Broad Institute Genomics Platform"/>
            <person name="Cuomo C."/>
            <person name="de Hoog S."/>
            <person name="Gorbushina A."/>
            <person name="Stielow B."/>
            <person name="Teixiera M."/>
            <person name="Abouelleil A."/>
            <person name="Chapman S.B."/>
            <person name="Priest M."/>
            <person name="Young S.K."/>
            <person name="Wortman J."/>
            <person name="Nusbaum C."/>
            <person name="Birren B."/>
        </authorList>
    </citation>
    <scope>NUCLEOTIDE SEQUENCE [LARGE SCALE GENOMIC DNA]</scope>
    <source>
        <strain evidence="12 13">CBS 40295</strain>
    </source>
</reference>
<evidence type="ECO:0000313" key="13">
    <source>
        <dbReference type="Proteomes" id="UP000054302"/>
    </source>
</evidence>
<keyword evidence="10" id="KW-0175">Coiled coil</keyword>
<dbReference type="EMBL" id="KN847524">
    <property type="protein sequence ID" value="KIV89717.1"/>
    <property type="molecule type" value="Genomic_DNA"/>
</dbReference>
<evidence type="ECO:0008006" key="14">
    <source>
        <dbReference type="Google" id="ProtNLM"/>
    </source>
</evidence>
<dbReference type="HOGENOM" id="CLU_064565_1_0_1"/>
<dbReference type="RefSeq" id="XP_016221291.1">
    <property type="nucleotide sequence ID" value="XM_016371959.1"/>
</dbReference>
<evidence type="ECO:0000313" key="12">
    <source>
        <dbReference type="EMBL" id="KIV89717.1"/>
    </source>
</evidence>
<sequence length="221" mass="24490">MDTRMSNSPSPPPQAPIASAPGARAAALHKVFRGALSSSIRANSYDNFSSCFPTPAKYCPTALEGVWKQLNTRLEEECMRDFEKILEERSVVEGLNQWDGMIEEARRAKNRAVEGEEPPVPLHKLSAEELYTAHLTPFIQQASEELNTKLQQTQQDNANKMNEISEQRAEIARLLATLQGAVKEVEAGVQATMQADGGGFDGNSLRTEVWDMEQEITATRQ</sequence>
<dbReference type="PANTHER" id="PTHR15459:SF3">
    <property type="entry name" value="POLYAMINE-MODULATED FACTOR 1"/>
    <property type="match status" value="1"/>
</dbReference>
<dbReference type="GO" id="GO:0005634">
    <property type="term" value="C:nucleus"/>
    <property type="evidence" value="ECO:0007669"/>
    <property type="project" value="UniProtKB-SubCell"/>
</dbReference>
<keyword evidence="8" id="KW-0131">Cell cycle</keyword>
<evidence type="ECO:0000256" key="11">
    <source>
        <dbReference type="SAM" id="MobiDB-lite"/>
    </source>
</evidence>
<proteinExistence type="predicted"/>
<gene>
    <name evidence="12" type="ORF">PV10_07097</name>
</gene>
<evidence type="ECO:0000256" key="4">
    <source>
        <dbReference type="ARBA" id="ARBA00022618"/>
    </source>
</evidence>
<dbReference type="OMA" id="IHLAHLM"/>
<evidence type="ECO:0000256" key="5">
    <source>
        <dbReference type="ARBA" id="ARBA00022776"/>
    </source>
</evidence>
<keyword evidence="3" id="KW-0158">Chromosome</keyword>
<dbReference type="GO" id="GO:0007059">
    <property type="term" value="P:chromosome segregation"/>
    <property type="evidence" value="ECO:0007669"/>
    <property type="project" value="TreeGrafter"/>
</dbReference>
<dbReference type="GO" id="GO:0000444">
    <property type="term" value="C:MIS12/MIND type complex"/>
    <property type="evidence" value="ECO:0007669"/>
    <property type="project" value="InterPro"/>
</dbReference>
<dbReference type="Pfam" id="PF03980">
    <property type="entry name" value="Nnf1"/>
    <property type="match status" value="1"/>
</dbReference>
<evidence type="ECO:0000256" key="2">
    <source>
        <dbReference type="ARBA" id="ARBA00004629"/>
    </source>
</evidence>
<keyword evidence="4" id="KW-0132">Cell division</keyword>
<protein>
    <recommendedName>
        <fullName evidence="14">MIND kinetochore complex component Nnf1</fullName>
    </recommendedName>
</protein>
<dbReference type="STRING" id="212818.A0A0D1Z4K0"/>
<dbReference type="InterPro" id="IPR007128">
    <property type="entry name" value="PMF1/Nnf1"/>
</dbReference>
<dbReference type="VEuPathDB" id="FungiDB:PV10_07097"/>
<evidence type="ECO:0000256" key="1">
    <source>
        <dbReference type="ARBA" id="ARBA00004123"/>
    </source>
</evidence>
<keyword evidence="6" id="KW-0995">Kinetochore</keyword>
<dbReference type="GO" id="GO:0051301">
    <property type="term" value="P:cell division"/>
    <property type="evidence" value="ECO:0007669"/>
    <property type="project" value="UniProtKB-KW"/>
</dbReference>
<keyword evidence="7" id="KW-0539">Nucleus</keyword>
<dbReference type="Proteomes" id="UP000054302">
    <property type="component" value="Unassembled WGS sequence"/>
</dbReference>
<evidence type="ECO:0000256" key="9">
    <source>
        <dbReference type="ARBA" id="ARBA00023328"/>
    </source>
</evidence>
<feature type="region of interest" description="Disordered" evidence="11">
    <location>
        <begin position="1"/>
        <end position="22"/>
    </location>
</feature>
<comment type="subcellular location">
    <subcellularLocation>
        <location evidence="2">Chromosome</location>
        <location evidence="2">Centromere</location>
        <location evidence="2">Kinetochore</location>
    </subcellularLocation>
    <subcellularLocation>
        <location evidence="1">Nucleus</location>
    </subcellularLocation>
</comment>
<feature type="coiled-coil region" evidence="10">
    <location>
        <begin position="143"/>
        <end position="184"/>
    </location>
</feature>